<dbReference type="RefSeq" id="WP_244716173.1">
    <property type="nucleotide sequence ID" value="NZ_CP095049.1"/>
</dbReference>
<name>A0ABY4F876_9BACT</name>
<protein>
    <submittedName>
        <fullName evidence="2">DinB family protein</fullName>
    </submittedName>
</protein>
<keyword evidence="3" id="KW-1185">Reference proteome</keyword>
<proteinExistence type="predicted"/>
<gene>
    <name evidence="2" type="ORF">MUN80_21470</name>
</gene>
<dbReference type="Pfam" id="PF12867">
    <property type="entry name" value="DinB_2"/>
    <property type="match status" value="1"/>
</dbReference>
<dbReference type="SUPFAM" id="SSF109854">
    <property type="entry name" value="DinB/YfiT-like putative metalloenzymes"/>
    <property type="match status" value="1"/>
</dbReference>
<reference evidence="2 3" key="1">
    <citation type="submission" date="2022-04" db="EMBL/GenBank/DDBJ databases">
        <title>Hymenobacter sp. isolated from the air.</title>
        <authorList>
            <person name="Won M."/>
            <person name="Lee C.-M."/>
            <person name="Woen H.-Y."/>
            <person name="Kwon S.-W."/>
        </authorList>
    </citation>
    <scope>NUCLEOTIDE SEQUENCE [LARGE SCALE GENOMIC DNA]</scope>
    <source>
        <strain evidence="3">5116 S-27</strain>
    </source>
</reference>
<evidence type="ECO:0000313" key="2">
    <source>
        <dbReference type="EMBL" id="UOQ52317.1"/>
    </source>
</evidence>
<organism evidence="2 3">
    <name type="scientific">Hymenobacter cellulosivorans</name>
    <dbReference type="NCBI Taxonomy" id="2932249"/>
    <lineage>
        <taxon>Bacteria</taxon>
        <taxon>Pseudomonadati</taxon>
        <taxon>Bacteroidota</taxon>
        <taxon>Cytophagia</taxon>
        <taxon>Cytophagales</taxon>
        <taxon>Hymenobacteraceae</taxon>
        <taxon>Hymenobacter</taxon>
    </lineage>
</organism>
<dbReference type="EMBL" id="CP095049">
    <property type="protein sequence ID" value="UOQ52317.1"/>
    <property type="molecule type" value="Genomic_DNA"/>
</dbReference>
<dbReference type="Gene3D" id="1.20.120.450">
    <property type="entry name" value="dinb family like domain"/>
    <property type="match status" value="1"/>
</dbReference>
<feature type="domain" description="DinB-like" evidence="1">
    <location>
        <begin position="25"/>
        <end position="149"/>
    </location>
</feature>
<dbReference type="InterPro" id="IPR034660">
    <property type="entry name" value="DinB/YfiT-like"/>
</dbReference>
<dbReference type="InterPro" id="IPR024775">
    <property type="entry name" value="DinB-like"/>
</dbReference>
<evidence type="ECO:0000313" key="3">
    <source>
        <dbReference type="Proteomes" id="UP000831785"/>
    </source>
</evidence>
<accession>A0ABY4F876</accession>
<dbReference type="Proteomes" id="UP000831785">
    <property type="component" value="Chromosome"/>
</dbReference>
<evidence type="ECO:0000259" key="1">
    <source>
        <dbReference type="Pfam" id="PF12867"/>
    </source>
</evidence>
<sequence>MDANTRKILVAELASLLEKGFAHGALEDACAGIPADKLNQRVPQVPYTIWELVEHIRIAQYDILDFSRNPAYQTLDWPAAYWPDRAQPVDEATFQRTVQQITHDREEFLRLLQDPALDLLAPFPHGTGQSLLREAMLIADHNSYHLGQLILLRRLLGIWEE</sequence>